<evidence type="ECO:0000256" key="1">
    <source>
        <dbReference type="SAM" id="MobiDB-lite"/>
    </source>
</evidence>
<accession>A0A9X0CZC8</accession>
<sequence>MRRKSRIIPSLKYSIQDQVRKVGTLRGLPRPTGFAPTVIDLGNGMYEVLFLILDPGNYCVSAVLDHSLCDGMKDPPDYWFISGNTHGSNQPKGNSARKTSLLDASTVGR</sequence>
<dbReference type="Proteomes" id="UP001163046">
    <property type="component" value="Unassembled WGS sequence"/>
</dbReference>
<protein>
    <submittedName>
        <fullName evidence="2">Uncharacterized protein</fullName>
    </submittedName>
</protein>
<gene>
    <name evidence="2" type="ORF">OS493_012755</name>
</gene>
<organism evidence="2 3">
    <name type="scientific">Desmophyllum pertusum</name>
    <dbReference type="NCBI Taxonomy" id="174260"/>
    <lineage>
        <taxon>Eukaryota</taxon>
        <taxon>Metazoa</taxon>
        <taxon>Cnidaria</taxon>
        <taxon>Anthozoa</taxon>
        <taxon>Hexacorallia</taxon>
        <taxon>Scleractinia</taxon>
        <taxon>Caryophylliina</taxon>
        <taxon>Caryophylliidae</taxon>
        <taxon>Desmophyllum</taxon>
    </lineage>
</organism>
<feature type="region of interest" description="Disordered" evidence="1">
    <location>
        <begin position="82"/>
        <end position="109"/>
    </location>
</feature>
<proteinExistence type="predicted"/>
<evidence type="ECO:0000313" key="3">
    <source>
        <dbReference type="Proteomes" id="UP001163046"/>
    </source>
</evidence>
<dbReference type="AlphaFoldDB" id="A0A9X0CZC8"/>
<name>A0A9X0CZC8_9CNID</name>
<comment type="caution">
    <text evidence="2">The sequence shown here is derived from an EMBL/GenBank/DDBJ whole genome shotgun (WGS) entry which is preliminary data.</text>
</comment>
<dbReference type="EMBL" id="MU826355">
    <property type="protein sequence ID" value="KAJ7379993.1"/>
    <property type="molecule type" value="Genomic_DNA"/>
</dbReference>
<feature type="compositionally biased region" description="Polar residues" evidence="1">
    <location>
        <begin position="82"/>
        <end position="98"/>
    </location>
</feature>
<reference evidence="2" key="1">
    <citation type="submission" date="2023-01" db="EMBL/GenBank/DDBJ databases">
        <title>Genome assembly of the deep-sea coral Lophelia pertusa.</title>
        <authorList>
            <person name="Herrera S."/>
            <person name="Cordes E."/>
        </authorList>
    </citation>
    <scope>NUCLEOTIDE SEQUENCE</scope>
    <source>
        <strain evidence="2">USNM1676648</strain>
        <tissue evidence="2">Polyp</tissue>
    </source>
</reference>
<keyword evidence="3" id="KW-1185">Reference proteome</keyword>
<evidence type="ECO:0000313" key="2">
    <source>
        <dbReference type="EMBL" id="KAJ7379993.1"/>
    </source>
</evidence>
<dbReference type="OrthoDB" id="5950832at2759"/>